<dbReference type="Proteomes" id="UP000499080">
    <property type="component" value="Unassembled WGS sequence"/>
</dbReference>
<keyword evidence="2" id="KW-1185">Reference proteome</keyword>
<organism evidence="1 2">
    <name type="scientific">Araneus ventricosus</name>
    <name type="common">Orbweaver spider</name>
    <name type="synonym">Epeira ventricosa</name>
    <dbReference type="NCBI Taxonomy" id="182803"/>
    <lineage>
        <taxon>Eukaryota</taxon>
        <taxon>Metazoa</taxon>
        <taxon>Ecdysozoa</taxon>
        <taxon>Arthropoda</taxon>
        <taxon>Chelicerata</taxon>
        <taxon>Arachnida</taxon>
        <taxon>Araneae</taxon>
        <taxon>Araneomorphae</taxon>
        <taxon>Entelegynae</taxon>
        <taxon>Araneoidea</taxon>
        <taxon>Araneidae</taxon>
        <taxon>Araneus</taxon>
    </lineage>
</organism>
<evidence type="ECO:0000313" key="2">
    <source>
        <dbReference type="Proteomes" id="UP000499080"/>
    </source>
</evidence>
<evidence type="ECO:0000313" key="1">
    <source>
        <dbReference type="EMBL" id="GBM32855.1"/>
    </source>
</evidence>
<dbReference type="PANTHER" id="PTHR11439">
    <property type="entry name" value="GAG-POL-RELATED RETROTRANSPOSON"/>
    <property type="match status" value="1"/>
</dbReference>
<protein>
    <recommendedName>
        <fullName evidence="3">Retrovirus-related Pol polyprotein from transposon TNT 1-94</fullName>
    </recommendedName>
</protein>
<dbReference type="PANTHER" id="PTHR11439:SF491">
    <property type="entry name" value="INTEGRASE CATALYTIC DOMAIN-CONTAINING PROTEIN"/>
    <property type="match status" value="1"/>
</dbReference>
<dbReference type="EMBL" id="BGPR01000718">
    <property type="protein sequence ID" value="GBM32855.1"/>
    <property type="molecule type" value="Genomic_DNA"/>
</dbReference>
<sequence length="98" mass="10485">MVGTRPDIAYSVGYLSRSLESPSAENVVRVKRVFCYVAGTTNFAITYLATGTSRVLEYYSDADFGVCTKTGTSTSGSVIVYAGGAISWHSQRRAIVAT</sequence>
<reference evidence="1 2" key="1">
    <citation type="journal article" date="2019" name="Sci. Rep.">
        <title>Orb-weaving spider Araneus ventricosus genome elucidates the spidroin gene catalogue.</title>
        <authorList>
            <person name="Kono N."/>
            <person name="Nakamura H."/>
            <person name="Ohtoshi R."/>
            <person name="Moran D.A.P."/>
            <person name="Shinohara A."/>
            <person name="Yoshida Y."/>
            <person name="Fujiwara M."/>
            <person name="Mori M."/>
            <person name="Tomita M."/>
            <person name="Arakawa K."/>
        </authorList>
    </citation>
    <scope>NUCLEOTIDE SEQUENCE [LARGE SCALE GENOMIC DNA]</scope>
</reference>
<proteinExistence type="predicted"/>
<evidence type="ECO:0008006" key="3">
    <source>
        <dbReference type="Google" id="ProtNLM"/>
    </source>
</evidence>
<comment type="caution">
    <text evidence="1">The sequence shown here is derived from an EMBL/GenBank/DDBJ whole genome shotgun (WGS) entry which is preliminary data.</text>
</comment>
<name>A0A4Y2EYA6_ARAVE</name>
<gene>
    <name evidence="1" type="ORF">AVEN_216554_1</name>
</gene>
<accession>A0A4Y2EYA6</accession>
<dbReference type="AlphaFoldDB" id="A0A4Y2EYA6"/>
<dbReference type="OrthoDB" id="6432688at2759"/>